<dbReference type="Proteomes" id="UP000005380">
    <property type="component" value="Chromosome"/>
</dbReference>
<evidence type="ECO:0000313" key="2">
    <source>
        <dbReference type="EMBL" id="AHF01309.1"/>
    </source>
</evidence>
<keyword evidence="3" id="KW-1185">Reference proteome</keyword>
<reference evidence="2 3" key="1">
    <citation type="submission" date="2013-12" db="EMBL/GenBank/DDBJ databases">
        <authorList>
            <consortium name="DOE Joint Genome Institute"/>
            <person name="Kappler U."/>
            <person name="Huntemann M."/>
            <person name="Han J."/>
            <person name="Chen A."/>
            <person name="Kyrpides N."/>
            <person name="Mavromatis K."/>
            <person name="Markowitz V."/>
            <person name="Palaniappan K."/>
            <person name="Ivanova N."/>
            <person name="Schaumberg A."/>
            <person name="Pati A."/>
            <person name="Liolios K."/>
            <person name="Nordberg H.P."/>
            <person name="Cantor M.N."/>
            <person name="Hua S.X."/>
            <person name="Woyke T."/>
        </authorList>
    </citation>
    <scope>NUCLEOTIDE SEQUENCE [LARGE SCALE GENOMIC DNA]</scope>
    <source>
        <strain evidence="3">AL2</strain>
    </source>
</reference>
<dbReference type="Gene3D" id="3.30.1370.110">
    <property type="match status" value="1"/>
</dbReference>
<dbReference type="KEGG" id="tao:THIAE_05425"/>
<dbReference type="SUPFAM" id="SSF160443">
    <property type="entry name" value="SMR domain-like"/>
    <property type="match status" value="1"/>
</dbReference>
<feature type="domain" description="Smr" evidence="1">
    <location>
        <begin position="27"/>
        <end position="107"/>
    </location>
</feature>
<protein>
    <submittedName>
        <fullName evidence="2">DNA mismatch repair protein MutS</fullName>
    </submittedName>
</protein>
<dbReference type="HOGENOM" id="CLU_055978_4_2_6"/>
<dbReference type="AlphaFoldDB" id="W0DWE0"/>
<accession>W0DWE0</accession>
<dbReference type="PANTHER" id="PTHR35562:SF2">
    <property type="entry name" value="DNA ENDONUCLEASE SMRA-RELATED"/>
    <property type="match status" value="1"/>
</dbReference>
<dbReference type="InParanoid" id="W0DWE0"/>
<dbReference type="SMART" id="SM00463">
    <property type="entry name" value="SMR"/>
    <property type="match status" value="1"/>
</dbReference>
<dbReference type="PANTHER" id="PTHR35562">
    <property type="entry name" value="DNA ENDONUCLEASE SMRA-RELATED"/>
    <property type="match status" value="1"/>
</dbReference>
<sequence length="115" mass="12990">MSWFDPSLRPQDIQKLKHGHYTHQGMLDLHGMTQDQATQTLNTFLREKLHQGARFVLIIHGKGYNSDAGPILKQRVIEILESFPSLLGFCSALPKDGGTGALYILFKKQRSNNQV</sequence>
<dbReference type="Pfam" id="PF01713">
    <property type="entry name" value="Smr"/>
    <property type="match status" value="1"/>
</dbReference>
<evidence type="ECO:0000259" key="1">
    <source>
        <dbReference type="PROSITE" id="PS50828"/>
    </source>
</evidence>
<dbReference type="InterPro" id="IPR002625">
    <property type="entry name" value="Smr_dom"/>
</dbReference>
<dbReference type="FunCoup" id="W0DWE0">
    <property type="interactions" value="27"/>
</dbReference>
<dbReference type="PROSITE" id="PS50828">
    <property type="entry name" value="SMR"/>
    <property type="match status" value="1"/>
</dbReference>
<proteinExistence type="predicted"/>
<dbReference type="InterPro" id="IPR036063">
    <property type="entry name" value="Smr_dom_sf"/>
</dbReference>
<gene>
    <name evidence="2" type="ORF">THIAE_05425</name>
</gene>
<name>W0DWE0_9GAMM</name>
<evidence type="ECO:0000313" key="3">
    <source>
        <dbReference type="Proteomes" id="UP000005380"/>
    </source>
</evidence>
<dbReference type="eggNOG" id="COG2840">
    <property type="taxonomic scope" value="Bacteria"/>
</dbReference>
<organism evidence="2 3">
    <name type="scientific">Thiomicrospira aerophila AL3</name>
    <dbReference type="NCBI Taxonomy" id="717772"/>
    <lineage>
        <taxon>Bacteria</taxon>
        <taxon>Pseudomonadati</taxon>
        <taxon>Pseudomonadota</taxon>
        <taxon>Gammaproteobacteria</taxon>
        <taxon>Thiotrichales</taxon>
        <taxon>Piscirickettsiaceae</taxon>
        <taxon>Thiomicrospira</taxon>
    </lineage>
</organism>
<dbReference type="EMBL" id="CP007030">
    <property type="protein sequence ID" value="AHF01309.1"/>
    <property type="molecule type" value="Genomic_DNA"/>
</dbReference>
<dbReference type="STRING" id="717772.THIAE_05425"/>